<gene>
    <name evidence="1" type="ORF">Q0590_22800</name>
</gene>
<reference evidence="1" key="1">
    <citation type="submission" date="2023-07" db="EMBL/GenBank/DDBJ databases">
        <title>The genome sequence of Rhodocytophaga aerolata KACC 12507.</title>
        <authorList>
            <person name="Zhang X."/>
        </authorList>
    </citation>
    <scope>NUCLEOTIDE SEQUENCE</scope>
    <source>
        <strain evidence="1">KACC 12507</strain>
    </source>
</reference>
<dbReference type="RefSeq" id="WP_302039925.1">
    <property type="nucleotide sequence ID" value="NZ_JAUKPO010000016.1"/>
</dbReference>
<proteinExistence type="predicted"/>
<sequence>MIYYIQIIFVKDGKQEVFHAFEEHVLPLLQKHKGELLYRIRPTKDSIIASSGEHPYEIHLVSFPARKDFESYRDDKERLQYMHLKEASIEKALLIEGNLL</sequence>
<organism evidence="1 2">
    <name type="scientific">Rhodocytophaga aerolata</name>
    <dbReference type="NCBI Taxonomy" id="455078"/>
    <lineage>
        <taxon>Bacteria</taxon>
        <taxon>Pseudomonadati</taxon>
        <taxon>Bacteroidota</taxon>
        <taxon>Cytophagia</taxon>
        <taxon>Cytophagales</taxon>
        <taxon>Rhodocytophagaceae</taxon>
        <taxon>Rhodocytophaga</taxon>
    </lineage>
</organism>
<dbReference type="InterPro" id="IPR011008">
    <property type="entry name" value="Dimeric_a/b-barrel"/>
</dbReference>
<accession>A0ABT8RCS2</accession>
<evidence type="ECO:0000313" key="1">
    <source>
        <dbReference type="EMBL" id="MDO1449124.1"/>
    </source>
</evidence>
<evidence type="ECO:0000313" key="2">
    <source>
        <dbReference type="Proteomes" id="UP001168528"/>
    </source>
</evidence>
<keyword evidence="2" id="KW-1185">Reference proteome</keyword>
<name>A0ABT8RCS2_9BACT</name>
<dbReference type="SUPFAM" id="SSF54909">
    <property type="entry name" value="Dimeric alpha+beta barrel"/>
    <property type="match status" value="1"/>
</dbReference>
<protein>
    <submittedName>
        <fullName evidence="1">DUF1330 domain-containing protein</fullName>
    </submittedName>
</protein>
<comment type="caution">
    <text evidence="1">The sequence shown here is derived from an EMBL/GenBank/DDBJ whole genome shotgun (WGS) entry which is preliminary data.</text>
</comment>
<dbReference type="Gene3D" id="3.30.70.100">
    <property type="match status" value="1"/>
</dbReference>
<dbReference type="Proteomes" id="UP001168528">
    <property type="component" value="Unassembled WGS sequence"/>
</dbReference>
<dbReference type="EMBL" id="JAUKPO010000016">
    <property type="protein sequence ID" value="MDO1449124.1"/>
    <property type="molecule type" value="Genomic_DNA"/>
</dbReference>